<dbReference type="Proteomes" id="UP000518266">
    <property type="component" value="Unassembled WGS sequence"/>
</dbReference>
<evidence type="ECO:0000313" key="2">
    <source>
        <dbReference type="EMBL" id="KAF3859230.1"/>
    </source>
</evidence>
<accession>A0A7J5ZCD5</accession>
<dbReference type="PANTHER" id="PTHR20908">
    <property type="entry name" value="LD15586P"/>
    <property type="match status" value="1"/>
</dbReference>
<evidence type="ECO:0000256" key="1">
    <source>
        <dbReference type="SAM" id="MobiDB-lite"/>
    </source>
</evidence>
<dbReference type="OrthoDB" id="77878at2759"/>
<dbReference type="Pfam" id="PF05705">
    <property type="entry name" value="DUF829"/>
    <property type="match status" value="1"/>
</dbReference>
<dbReference type="PANTHER" id="PTHR20908:SF4">
    <property type="entry name" value="SI:DKEY-5I3.5"/>
    <property type="match status" value="1"/>
</dbReference>
<evidence type="ECO:0000313" key="3">
    <source>
        <dbReference type="Proteomes" id="UP000518266"/>
    </source>
</evidence>
<feature type="compositionally biased region" description="Low complexity" evidence="1">
    <location>
        <begin position="83"/>
        <end position="122"/>
    </location>
</feature>
<reference evidence="2 3" key="1">
    <citation type="submission" date="2020-03" db="EMBL/GenBank/DDBJ databases">
        <title>Dissostichus mawsoni Genome sequencing and assembly.</title>
        <authorList>
            <person name="Park H."/>
        </authorList>
    </citation>
    <scope>NUCLEOTIDE SEQUENCE [LARGE SCALE GENOMIC DNA]</scope>
    <source>
        <strain evidence="2">DM0001</strain>
        <tissue evidence="2">Muscle</tissue>
    </source>
</reference>
<feature type="region of interest" description="Disordered" evidence="1">
    <location>
        <begin position="81"/>
        <end position="122"/>
    </location>
</feature>
<dbReference type="GO" id="GO:0017171">
    <property type="term" value="F:serine hydrolase activity"/>
    <property type="evidence" value="ECO:0007669"/>
    <property type="project" value="TreeGrafter"/>
</dbReference>
<dbReference type="EMBL" id="JAAKFY010000003">
    <property type="protein sequence ID" value="KAF3859230.1"/>
    <property type="molecule type" value="Genomic_DNA"/>
</dbReference>
<dbReference type="AlphaFoldDB" id="A0A7J5ZCD5"/>
<organism evidence="2 3">
    <name type="scientific">Dissostichus mawsoni</name>
    <name type="common">Antarctic cod</name>
    <dbReference type="NCBI Taxonomy" id="36200"/>
    <lineage>
        <taxon>Eukaryota</taxon>
        <taxon>Metazoa</taxon>
        <taxon>Chordata</taxon>
        <taxon>Craniata</taxon>
        <taxon>Vertebrata</taxon>
        <taxon>Euteleostomi</taxon>
        <taxon>Actinopterygii</taxon>
        <taxon>Neopterygii</taxon>
        <taxon>Teleostei</taxon>
        <taxon>Neoteleostei</taxon>
        <taxon>Acanthomorphata</taxon>
        <taxon>Eupercaria</taxon>
        <taxon>Perciformes</taxon>
        <taxon>Notothenioidei</taxon>
        <taxon>Nototheniidae</taxon>
        <taxon>Dissostichus</taxon>
    </lineage>
</organism>
<dbReference type="SUPFAM" id="SSF53474">
    <property type="entry name" value="alpha/beta-Hydrolases"/>
    <property type="match status" value="1"/>
</dbReference>
<dbReference type="InterPro" id="IPR029058">
    <property type="entry name" value="AB_hydrolase_fold"/>
</dbReference>
<dbReference type="InterPro" id="IPR008547">
    <property type="entry name" value="DUF829_TMEM53"/>
</dbReference>
<name>A0A7J5ZCD5_DISMA</name>
<keyword evidence="3" id="KW-1185">Reference proteome</keyword>
<sequence>MGGSEDSRILPSPEPELSCEGSIGSVRLLAVVVNAAASSSLSLLPDKRISKGITYYFVPLSGPEEQTLSAAKLHTAHCPISTPSPSAQPLSDPSPADPSSSSPLLSDSPSHTSASSQNQSQSESTARPLLLFFSWLGARKVAVAKYRDLYLDRGLDVLLVQSSVMHFLWPRWGLDYGMEVLKVLEEPQFAGRAVLVHASSIGGYTFTQTLTHIAEGEEKYAGLAKRVIGHIYDSLVVGSLEHMAIGLGKTLMPRLESFVKNIAMLYFWLFKTHTADLYNKSIQVFQDIPITAPALFFFSENDALCNSADMETLMDRWKRRGMTVESRKWKESKHAAHLRCHREDYLSTLEKFLNLLPISSLKAQISVDFSADLEFVLLEKKLIRVSWSRLSGKLVLDVSPLGRAWMGQSIVRATERTLPSKLETSATIWPTTSVKGFCSSFSKCPSHQLNLLHDKWKRRKSASTNPTSLSDDRDEALAYFPGRCVTHKLWDAVFQMGHWTLRSVRHLLGQLLDADARSTGTHVPGSS</sequence>
<dbReference type="Gene3D" id="3.40.50.1820">
    <property type="entry name" value="alpha/beta hydrolase"/>
    <property type="match status" value="1"/>
</dbReference>
<proteinExistence type="predicted"/>
<protein>
    <submittedName>
        <fullName evidence="2">Uncharacterized protein</fullName>
    </submittedName>
</protein>
<gene>
    <name evidence="2" type="ORF">F7725_021629</name>
</gene>
<comment type="caution">
    <text evidence="2">The sequence shown here is derived from an EMBL/GenBank/DDBJ whole genome shotgun (WGS) entry which is preliminary data.</text>
</comment>